<evidence type="ECO:0000313" key="2">
    <source>
        <dbReference type="EMBL" id="GJM91702.1"/>
    </source>
</evidence>
<accession>A0AAV5C0G7</accession>
<name>A0AAV5C0G7_ELECO</name>
<keyword evidence="1" id="KW-0472">Membrane</keyword>
<feature type="transmembrane region" description="Helical" evidence="1">
    <location>
        <begin position="12"/>
        <end position="31"/>
    </location>
</feature>
<proteinExistence type="predicted"/>
<organism evidence="2 3">
    <name type="scientific">Eleusine coracana subsp. coracana</name>
    <dbReference type="NCBI Taxonomy" id="191504"/>
    <lineage>
        <taxon>Eukaryota</taxon>
        <taxon>Viridiplantae</taxon>
        <taxon>Streptophyta</taxon>
        <taxon>Embryophyta</taxon>
        <taxon>Tracheophyta</taxon>
        <taxon>Spermatophyta</taxon>
        <taxon>Magnoliopsida</taxon>
        <taxon>Liliopsida</taxon>
        <taxon>Poales</taxon>
        <taxon>Poaceae</taxon>
        <taxon>PACMAD clade</taxon>
        <taxon>Chloridoideae</taxon>
        <taxon>Cynodonteae</taxon>
        <taxon>Eleusininae</taxon>
        <taxon>Eleusine</taxon>
    </lineage>
</organism>
<evidence type="ECO:0000256" key="1">
    <source>
        <dbReference type="SAM" id="Phobius"/>
    </source>
</evidence>
<protein>
    <submittedName>
        <fullName evidence="2">Uncharacterized protein</fullName>
    </submittedName>
</protein>
<dbReference type="EMBL" id="BQKI01000003">
    <property type="protein sequence ID" value="GJM91702.1"/>
    <property type="molecule type" value="Genomic_DNA"/>
</dbReference>
<sequence>MDWWKMASDTAGGLTCRGLNTLIILGAWILWNHRNRCVFDGISPSLAAALVQAGEERYLWELAGAKGLSFLTALLPVD</sequence>
<keyword evidence="1" id="KW-1133">Transmembrane helix</keyword>
<reference evidence="2" key="1">
    <citation type="journal article" date="2018" name="DNA Res.">
        <title>Multiple hybrid de novo genome assembly of finger millet, an orphan allotetraploid crop.</title>
        <authorList>
            <person name="Hatakeyama M."/>
            <person name="Aluri S."/>
            <person name="Balachadran M.T."/>
            <person name="Sivarajan S.R."/>
            <person name="Patrignani A."/>
            <person name="Gruter S."/>
            <person name="Poveda L."/>
            <person name="Shimizu-Inatsugi R."/>
            <person name="Baeten J."/>
            <person name="Francoijs K.J."/>
            <person name="Nataraja K.N."/>
            <person name="Reddy Y.A.N."/>
            <person name="Phadnis S."/>
            <person name="Ravikumar R.L."/>
            <person name="Schlapbach R."/>
            <person name="Sreeman S.M."/>
            <person name="Shimizu K.K."/>
        </authorList>
    </citation>
    <scope>NUCLEOTIDE SEQUENCE</scope>
</reference>
<evidence type="ECO:0000313" key="3">
    <source>
        <dbReference type="Proteomes" id="UP001054889"/>
    </source>
</evidence>
<gene>
    <name evidence="2" type="primary">ga08105</name>
    <name evidence="2" type="ORF">PR202_ga08105</name>
</gene>
<keyword evidence="3" id="KW-1185">Reference proteome</keyword>
<dbReference type="Proteomes" id="UP001054889">
    <property type="component" value="Unassembled WGS sequence"/>
</dbReference>
<dbReference type="AlphaFoldDB" id="A0AAV5C0G7"/>
<comment type="caution">
    <text evidence="2">The sequence shown here is derived from an EMBL/GenBank/DDBJ whole genome shotgun (WGS) entry which is preliminary data.</text>
</comment>
<reference evidence="2" key="2">
    <citation type="submission" date="2021-12" db="EMBL/GenBank/DDBJ databases">
        <title>Resequencing data analysis of finger millet.</title>
        <authorList>
            <person name="Hatakeyama M."/>
            <person name="Aluri S."/>
            <person name="Balachadran M.T."/>
            <person name="Sivarajan S.R."/>
            <person name="Poveda L."/>
            <person name="Shimizu-Inatsugi R."/>
            <person name="Schlapbach R."/>
            <person name="Sreeman S.M."/>
            <person name="Shimizu K.K."/>
        </authorList>
    </citation>
    <scope>NUCLEOTIDE SEQUENCE</scope>
</reference>
<keyword evidence="1" id="KW-0812">Transmembrane</keyword>